<dbReference type="InterPro" id="IPR013785">
    <property type="entry name" value="Aldolase_TIM"/>
</dbReference>
<keyword evidence="12" id="KW-1185">Reference proteome</keyword>
<dbReference type="Gene3D" id="3.20.20.70">
    <property type="entry name" value="Aldolase class I"/>
    <property type="match status" value="1"/>
</dbReference>
<dbReference type="PANTHER" id="PTHR45846">
    <property type="entry name" value="TRNA-DIHYDROURIDINE(47) SYNTHASE [NAD(P)(+)]-LIKE"/>
    <property type="match status" value="1"/>
</dbReference>
<dbReference type="EC" id="1.3.1.-" evidence="7"/>
<evidence type="ECO:0000313" key="11">
    <source>
        <dbReference type="EMBL" id="MBC5721281.1"/>
    </source>
</evidence>
<gene>
    <name evidence="11" type="ORF">H8S11_00350</name>
</gene>
<evidence type="ECO:0000256" key="2">
    <source>
        <dbReference type="ARBA" id="ARBA00022630"/>
    </source>
</evidence>
<keyword evidence="9" id="KW-0547">Nucleotide-binding</keyword>
<feature type="binding site" evidence="9">
    <location>
        <position position="162"/>
    </location>
    <ligand>
        <name>FMN</name>
        <dbReference type="ChEBI" id="CHEBI:58210"/>
    </ligand>
</feature>
<comment type="function">
    <text evidence="7">Catalyzes the synthesis of 5,6-dihydrouridine (D), a modified base found in the D-loop of most tRNAs, via the reduction of the C5-C6 double bond in target uridines.</text>
</comment>
<dbReference type="SUPFAM" id="SSF51395">
    <property type="entry name" value="FMN-linked oxidoreductases"/>
    <property type="match status" value="1"/>
</dbReference>
<dbReference type="InterPro" id="IPR001269">
    <property type="entry name" value="DUS_fam"/>
</dbReference>
<keyword evidence="5" id="KW-0521">NADP</keyword>
<keyword evidence="4 7" id="KW-0819">tRNA processing</keyword>
<evidence type="ECO:0000256" key="7">
    <source>
        <dbReference type="PIRNR" id="PIRNR006621"/>
    </source>
</evidence>
<feature type="binding site" evidence="9">
    <location>
        <position position="133"/>
    </location>
    <ligand>
        <name>FMN</name>
        <dbReference type="ChEBI" id="CHEBI:58210"/>
    </ligand>
</feature>
<dbReference type="GO" id="GO:0003723">
    <property type="term" value="F:RNA binding"/>
    <property type="evidence" value="ECO:0007669"/>
    <property type="project" value="TreeGrafter"/>
</dbReference>
<proteinExistence type="inferred from homology"/>
<keyword evidence="2 7" id="KW-0285">Flavoprotein</keyword>
<dbReference type="PANTHER" id="PTHR45846:SF1">
    <property type="entry name" value="TRNA-DIHYDROURIDINE(47) SYNTHASE [NAD(P)(+)]-LIKE"/>
    <property type="match status" value="1"/>
</dbReference>
<feature type="binding site" evidence="9">
    <location>
        <begin position="193"/>
        <end position="195"/>
    </location>
    <ligand>
        <name>FMN</name>
        <dbReference type="ChEBI" id="CHEBI:58210"/>
    </ligand>
</feature>
<comment type="cofactor">
    <cofactor evidence="1 7 9">
        <name>FMN</name>
        <dbReference type="ChEBI" id="CHEBI:58210"/>
    </cofactor>
</comment>
<dbReference type="GO" id="GO:0050660">
    <property type="term" value="F:flavin adenine dinucleotide binding"/>
    <property type="evidence" value="ECO:0007669"/>
    <property type="project" value="InterPro"/>
</dbReference>
<name>A0A8J6MBY9_9FIRM</name>
<protein>
    <recommendedName>
        <fullName evidence="7">tRNA-dihydrouridine synthase</fullName>
        <ecNumber evidence="7">1.3.1.-</ecNumber>
    </recommendedName>
</protein>
<organism evidence="11 12">
    <name type="scientific">Flintibacter hominis</name>
    <dbReference type="NCBI Taxonomy" id="2763048"/>
    <lineage>
        <taxon>Bacteria</taxon>
        <taxon>Bacillati</taxon>
        <taxon>Bacillota</taxon>
        <taxon>Clostridia</taxon>
        <taxon>Eubacteriales</taxon>
        <taxon>Flintibacter</taxon>
    </lineage>
</organism>
<dbReference type="GO" id="GO:0017150">
    <property type="term" value="F:tRNA dihydrouridine synthase activity"/>
    <property type="evidence" value="ECO:0007669"/>
    <property type="project" value="InterPro"/>
</dbReference>
<dbReference type="PROSITE" id="PS01136">
    <property type="entry name" value="UPF0034"/>
    <property type="match status" value="1"/>
</dbReference>
<dbReference type="EMBL" id="JACOPO010000001">
    <property type="protein sequence ID" value="MBC5721281.1"/>
    <property type="molecule type" value="Genomic_DNA"/>
</dbReference>
<evidence type="ECO:0000256" key="3">
    <source>
        <dbReference type="ARBA" id="ARBA00022643"/>
    </source>
</evidence>
<dbReference type="InterPro" id="IPR018517">
    <property type="entry name" value="tRNA_hU_synthase_CS"/>
</dbReference>
<evidence type="ECO:0000256" key="5">
    <source>
        <dbReference type="ARBA" id="ARBA00022857"/>
    </source>
</evidence>
<dbReference type="CDD" id="cd02801">
    <property type="entry name" value="DUS_like_FMN"/>
    <property type="match status" value="1"/>
</dbReference>
<evidence type="ECO:0000313" key="12">
    <source>
        <dbReference type="Proteomes" id="UP000628736"/>
    </source>
</evidence>
<dbReference type="RefSeq" id="WP_186851810.1">
    <property type="nucleotide sequence ID" value="NZ_JACOPO010000001.1"/>
</dbReference>
<feature type="active site" description="Proton donor" evidence="8">
    <location>
        <position position="94"/>
    </location>
</feature>
<dbReference type="PIRSF" id="PIRSF006621">
    <property type="entry name" value="Dus"/>
    <property type="match status" value="1"/>
</dbReference>
<dbReference type="Pfam" id="PF01207">
    <property type="entry name" value="Dus"/>
    <property type="match status" value="1"/>
</dbReference>
<accession>A0A8J6MBY9</accession>
<evidence type="ECO:0000259" key="10">
    <source>
        <dbReference type="Pfam" id="PF01207"/>
    </source>
</evidence>
<keyword evidence="6 7" id="KW-0560">Oxidoreductase</keyword>
<evidence type="ECO:0000256" key="9">
    <source>
        <dbReference type="PIRSR" id="PIRSR006621-2"/>
    </source>
</evidence>
<comment type="similarity">
    <text evidence="7">Belongs to the dus family.</text>
</comment>
<dbReference type="InterPro" id="IPR035587">
    <property type="entry name" value="DUS-like_FMN-bd"/>
</dbReference>
<reference evidence="11" key="1">
    <citation type="submission" date="2020-08" db="EMBL/GenBank/DDBJ databases">
        <title>Genome public.</title>
        <authorList>
            <person name="Liu C."/>
            <person name="Sun Q."/>
        </authorList>
    </citation>
    <scope>NUCLEOTIDE SEQUENCE</scope>
    <source>
        <strain evidence="11">NSJ-23</strain>
    </source>
</reference>
<keyword evidence="3 7" id="KW-0288">FMN</keyword>
<sequence length="317" mass="36273">MEYYFAPMEGITGGEFRRVHHRHFFGVDKYYMPFISPTREHLFTQRERRNMDPEVNRGIPAVPQLLTKSAEDFLWAANALGEMGYEEVNLNLGCPSGTVVAKGKGAGMLAHPEELDRFLDQVFGGVRVKVSVKTRLGLESPEEFGPLLEIFEKYPLHLLIIHPRVRKDFYSEPVRIEAFSRALEMYSGPVCYNGGLVTAEGCCRFQERFPQVDRVMIGQGLLADPALAAKAKGEPPPDRKVLRAFHDELYQTYLEAFGSQRNTVFHMKELWSYLCRLFEGGDRLFKDIRKAQNSRDYEGAVARVFGELPLRKDALWE</sequence>
<feature type="domain" description="DUS-like FMN-binding" evidence="10">
    <location>
        <begin position="5"/>
        <end position="281"/>
    </location>
</feature>
<dbReference type="AlphaFoldDB" id="A0A8J6MBY9"/>
<evidence type="ECO:0000256" key="4">
    <source>
        <dbReference type="ARBA" id="ARBA00022694"/>
    </source>
</evidence>
<dbReference type="Proteomes" id="UP000628736">
    <property type="component" value="Unassembled WGS sequence"/>
</dbReference>
<evidence type="ECO:0000256" key="1">
    <source>
        <dbReference type="ARBA" id="ARBA00001917"/>
    </source>
</evidence>
<evidence type="ECO:0000256" key="8">
    <source>
        <dbReference type="PIRSR" id="PIRSR006621-1"/>
    </source>
</evidence>
<comment type="caution">
    <text evidence="11">The sequence shown here is derived from an EMBL/GenBank/DDBJ whole genome shotgun (WGS) entry which is preliminary data.</text>
</comment>
<feature type="binding site" evidence="9">
    <location>
        <position position="64"/>
    </location>
    <ligand>
        <name>FMN</name>
        <dbReference type="ChEBI" id="CHEBI:58210"/>
    </ligand>
</feature>
<evidence type="ECO:0000256" key="6">
    <source>
        <dbReference type="ARBA" id="ARBA00023002"/>
    </source>
</evidence>